<comment type="caution">
    <text evidence="1">The sequence shown here is derived from an EMBL/GenBank/DDBJ whole genome shotgun (WGS) entry which is preliminary data.</text>
</comment>
<reference evidence="1 2" key="1">
    <citation type="submission" date="2014-07" db="EMBL/GenBank/DDBJ databases">
        <title>Draft Genome Sequences of Environmental Pseudomonas syringae strains.</title>
        <authorList>
            <person name="Baltrus D.A."/>
            <person name="Berge O."/>
            <person name="Morris C."/>
        </authorList>
    </citation>
    <scope>NUCLEOTIDE SEQUENCE [LARGE SCALE GENOMIC DNA]</scope>
    <source>
        <strain evidence="1 2">GAW0119</strain>
    </source>
</reference>
<keyword evidence="2" id="KW-1185">Reference proteome</keyword>
<gene>
    <name evidence="1" type="ORF">IV01_00855</name>
</gene>
<dbReference type="OrthoDB" id="6893322at2"/>
<evidence type="ECO:0000313" key="2">
    <source>
        <dbReference type="Proteomes" id="UP000028631"/>
    </source>
</evidence>
<dbReference type="EMBL" id="JPQU01000014">
    <property type="protein sequence ID" value="KFE57900.1"/>
    <property type="molecule type" value="Genomic_DNA"/>
</dbReference>
<accession>A0A085VR37</accession>
<dbReference type="AlphaFoldDB" id="A0A085VR37"/>
<dbReference type="RefSeq" id="WP_032625277.1">
    <property type="nucleotide sequence ID" value="NZ_JPQU01000014.1"/>
</dbReference>
<evidence type="ECO:0000313" key="1">
    <source>
        <dbReference type="EMBL" id="KFE57900.1"/>
    </source>
</evidence>
<protein>
    <submittedName>
        <fullName evidence="1">Uncharacterized protein</fullName>
    </submittedName>
</protein>
<organism evidence="1 2">
    <name type="scientific">Pseudomonas syringae</name>
    <dbReference type="NCBI Taxonomy" id="317"/>
    <lineage>
        <taxon>Bacteria</taxon>
        <taxon>Pseudomonadati</taxon>
        <taxon>Pseudomonadota</taxon>
        <taxon>Gammaproteobacteria</taxon>
        <taxon>Pseudomonadales</taxon>
        <taxon>Pseudomonadaceae</taxon>
        <taxon>Pseudomonas</taxon>
    </lineage>
</organism>
<proteinExistence type="predicted"/>
<name>A0A085VR37_PSESX</name>
<dbReference type="Proteomes" id="UP000028631">
    <property type="component" value="Unassembled WGS sequence"/>
</dbReference>
<dbReference type="PATRIC" id="fig|317.175.peg.182"/>
<sequence>MPNLEAVTSLPHRPDAWSASNAHCLARYQILIEAEADSLCRVLNLFAMQYLIPQQVNVLQRDGMLRIDVEIGDLTWHRAQVIGEKMRSLISVCSVELEQLAQPHTANPAVALAAG</sequence>